<sequence length="275" mass="30712">MQLPPLSVTESWPASNYNNPESRGHSGMIVGVLLVVLVTITLAIRLYARKWLTRGFGVDDILILAAYWPATAFTMIGIVAEEWLQWNRHTWDVEQPFIVTGLQLVLANEILFDIATSLSKLSILTLLYRLTTASRDRKMTIAVLVSMAVVSINCFVFIILSVSQCTPLSEFWQLSYKPQNCINQSAHILAASIINTVTDWLVVLLPIKTVLGLNLPAKQASVIMFLFGVGVLASSVGIARSYFAWTLITDYDSIWNSWTVWFCSAIELNLSIVRI</sequence>
<accession>A0ACB9YTY9</accession>
<gene>
    <name evidence="1" type="ORF">F4820DRAFT_460402</name>
</gene>
<evidence type="ECO:0000313" key="1">
    <source>
        <dbReference type="EMBL" id="KAI4862175.1"/>
    </source>
</evidence>
<evidence type="ECO:0000313" key="2">
    <source>
        <dbReference type="Proteomes" id="UP001497700"/>
    </source>
</evidence>
<name>A0ACB9YTY9_9PEZI</name>
<organism evidence="1 2">
    <name type="scientific">Hypoxylon rubiginosum</name>
    <dbReference type="NCBI Taxonomy" id="110542"/>
    <lineage>
        <taxon>Eukaryota</taxon>
        <taxon>Fungi</taxon>
        <taxon>Dikarya</taxon>
        <taxon>Ascomycota</taxon>
        <taxon>Pezizomycotina</taxon>
        <taxon>Sordariomycetes</taxon>
        <taxon>Xylariomycetidae</taxon>
        <taxon>Xylariales</taxon>
        <taxon>Hypoxylaceae</taxon>
        <taxon>Hypoxylon</taxon>
    </lineage>
</organism>
<reference evidence="1 2" key="1">
    <citation type="journal article" date="2022" name="New Phytol.">
        <title>Ecological generalism drives hyperdiversity of secondary metabolite gene clusters in xylarialean endophytes.</title>
        <authorList>
            <person name="Franco M.E.E."/>
            <person name="Wisecaver J.H."/>
            <person name="Arnold A.E."/>
            <person name="Ju Y.M."/>
            <person name="Slot J.C."/>
            <person name="Ahrendt S."/>
            <person name="Moore L.P."/>
            <person name="Eastman K.E."/>
            <person name="Scott K."/>
            <person name="Konkel Z."/>
            <person name="Mondo S.J."/>
            <person name="Kuo A."/>
            <person name="Hayes R.D."/>
            <person name="Haridas S."/>
            <person name="Andreopoulos B."/>
            <person name="Riley R."/>
            <person name="LaButti K."/>
            <person name="Pangilinan J."/>
            <person name="Lipzen A."/>
            <person name="Amirebrahimi M."/>
            <person name="Yan J."/>
            <person name="Adam C."/>
            <person name="Keymanesh K."/>
            <person name="Ng V."/>
            <person name="Louie K."/>
            <person name="Northen T."/>
            <person name="Drula E."/>
            <person name="Henrissat B."/>
            <person name="Hsieh H.M."/>
            <person name="Youens-Clark K."/>
            <person name="Lutzoni F."/>
            <person name="Miadlikowska J."/>
            <person name="Eastwood D.C."/>
            <person name="Hamelin R.C."/>
            <person name="Grigoriev I.V."/>
            <person name="U'Ren J.M."/>
        </authorList>
    </citation>
    <scope>NUCLEOTIDE SEQUENCE [LARGE SCALE GENOMIC DNA]</scope>
    <source>
        <strain evidence="1 2">CBS 119005</strain>
    </source>
</reference>
<proteinExistence type="predicted"/>
<comment type="caution">
    <text evidence="1">The sequence shown here is derived from an EMBL/GenBank/DDBJ whole genome shotgun (WGS) entry which is preliminary data.</text>
</comment>
<protein>
    <submittedName>
        <fullName evidence="1">Uncharacterized protein</fullName>
    </submittedName>
</protein>
<keyword evidence="2" id="KW-1185">Reference proteome</keyword>
<dbReference type="EMBL" id="MU393532">
    <property type="protein sequence ID" value="KAI4862175.1"/>
    <property type="molecule type" value="Genomic_DNA"/>
</dbReference>
<dbReference type="Proteomes" id="UP001497700">
    <property type="component" value="Unassembled WGS sequence"/>
</dbReference>